<evidence type="ECO:0000313" key="3">
    <source>
        <dbReference type="EMBL" id="VTR04642.1"/>
    </source>
</evidence>
<feature type="transmembrane region" description="Helical" evidence="1">
    <location>
        <begin position="138"/>
        <end position="156"/>
    </location>
</feature>
<feature type="transmembrane region" description="Helical" evidence="1">
    <location>
        <begin position="702"/>
        <end position="728"/>
    </location>
</feature>
<gene>
    <name evidence="3" type="ORF">NCTC10696_05105</name>
</gene>
<feature type="transmembrane region" description="Helical" evidence="1">
    <location>
        <begin position="617"/>
        <end position="637"/>
    </location>
</feature>
<keyword evidence="1" id="KW-0472">Membrane</keyword>
<feature type="signal peptide" evidence="2">
    <location>
        <begin position="1"/>
        <end position="23"/>
    </location>
</feature>
<organism evidence="3 4">
    <name type="scientific">Pseudomonas synxantha</name>
    <dbReference type="NCBI Taxonomy" id="47883"/>
    <lineage>
        <taxon>Bacteria</taxon>
        <taxon>Pseudomonadati</taxon>
        <taxon>Pseudomonadota</taxon>
        <taxon>Gammaproteobacteria</taxon>
        <taxon>Pseudomonadales</taxon>
        <taxon>Pseudomonadaceae</taxon>
        <taxon>Pseudomonas</taxon>
    </lineage>
</organism>
<name>A0AAX3IEV2_9PSED</name>
<feature type="transmembrane region" description="Helical" evidence="1">
    <location>
        <begin position="658"/>
        <end position="682"/>
    </location>
</feature>
<sequence length="778" mass="86469">MNFTRIRYVLLLLFTFCLSQAQANTLEEAQQADCYYATSDMVGKCAGHAAKNDFAFSAAAKMLTPQSVMIARLILSPYYDDLSIVADKSKDGEAIQAIVKGAVDVIGIFAFLIVGLAVLYNIYKNASDASVVANQNKALLIFCWIAAIILVGYGWIIHTILAAAIVCFVLTIQAGIFLFGILFDSSVKDESAFTTRGNIAAELYYNNVILNAIQMSAEDISLRRKLLVKHNLIKDVNTGRFKFVETAFSRCLEQPAPQTVYDGEALLVGEIVKTKQCMKEGLQINVYSPGIIKSSQTEIVKMANIRLFDGAYEEARKNLIYMCNTGLDKGENRQTYADSELLLNDCLDIKVDGSVADKDTFVHEYRESVTADQLRENRDQLVGIVKDTVDTVVRELLDRTEKEKIRSDLFSMFISLMHVNSFQKKIHDAVDAEYKGFVVTVDQKLNAADSSAALNENDAGNSRSNLLSDSENVKLFNIKKSIYDVYLTGGNNDLSGLTLGAIQKLLNMMTAKYYENIGFQFKSCFKTGANCYSPVLNAPAALFSNSAEYTQMSLSIYYGAEVLRNGILTFNKNERYLTNTLSGISKISMFMYLFFMGSQILFGILPIIYLMGELGTLFAGIVGITIILCVRILKAIMPGKSEDHAFDVFKNILLQHAWICLHGPMTIVLFVVGIVLISNILVIVNEVVYHLSSIFMSGGTGLIFDVIRMLVMLFLHHIISIVMFVVFLKQVKSINVSFKELLVAKDIVEDKRMGENGFEKVKGANEKFTGSLKLQSFK</sequence>
<feature type="transmembrane region" description="Helical" evidence="1">
    <location>
        <begin position="105"/>
        <end position="123"/>
    </location>
</feature>
<evidence type="ECO:0000256" key="1">
    <source>
        <dbReference type="SAM" id="Phobius"/>
    </source>
</evidence>
<proteinExistence type="predicted"/>
<keyword evidence="1" id="KW-1133">Transmembrane helix</keyword>
<dbReference type="EMBL" id="LR590482">
    <property type="protein sequence ID" value="VTR04642.1"/>
    <property type="molecule type" value="Genomic_DNA"/>
</dbReference>
<evidence type="ECO:0000313" key="4">
    <source>
        <dbReference type="Proteomes" id="UP000306562"/>
    </source>
</evidence>
<feature type="chain" id="PRO_5043903909" evidence="2">
    <location>
        <begin position="24"/>
        <end position="778"/>
    </location>
</feature>
<dbReference type="AlphaFoldDB" id="A0AAX3IEV2"/>
<feature type="transmembrane region" description="Helical" evidence="1">
    <location>
        <begin position="590"/>
        <end position="611"/>
    </location>
</feature>
<dbReference type="Proteomes" id="UP000306562">
    <property type="component" value="Chromosome"/>
</dbReference>
<protein>
    <submittedName>
        <fullName evidence="3">Membrane protein</fullName>
    </submittedName>
</protein>
<keyword evidence="2" id="KW-0732">Signal</keyword>
<reference evidence="3 4" key="1">
    <citation type="submission" date="2019-05" db="EMBL/GenBank/DDBJ databases">
        <authorList>
            <consortium name="Pathogen Informatics"/>
        </authorList>
    </citation>
    <scope>NUCLEOTIDE SEQUENCE [LARGE SCALE GENOMIC DNA]</scope>
    <source>
        <strain evidence="3 4">NCTC10696</strain>
    </source>
</reference>
<accession>A0AAX3IEV2</accession>
<evidence type="ECO:0000256" key="2">
    <source>
        <dbReference type="SAM" id="SignalP"/>
    </source>
</evidence>
<keyword evidence="1" id="KW-0812">Transmembrane</keyword>
<feature type="transmembrane region" description="Helical" evidence="1">
    <location>
        <begin position="162"/>
        <end position="183"/>
    </location>
</feature>